<gene>
    <name evidence="1" type="ORF">GWA01_25110</name>
</gene>
<name>A0A511B578_9PROT</name>
<organism evidence="1 2">
    <name type="scientific">Gluconobacter wancherniae NBRC 103581</name>
    <dbReference type="NCBI Taxonomy" id="656744"/>
    <lineage>
        <taxon>Bacteria</taxon>
        <taxon>Pseudomonadati</taxon>
        <taxon>Pseudomonadota</taxon>
        <taxon>Alphaproteobacteria</taxon>
        <taxon>Acetobacterales</taxon>
        <taxon>Acetobacteraceae</taxon>
        <taxon>Gluconobacter</taxon>
    </lineage>
</organism>
<dbReference type="AlphaFoldDB" id="A0A511B578"/>
<proteinExistence type="predicted"/>
<reference evidence="1 2" key="1">
    <citation type="submission" date="2019-07" db="EMBL/GenBank/DDBJ databases">
        <title>Whole genome shotgun sequence of Gluconobacter wancherniae NBRC 103581.</title>
        <authorList>
            <person name="Hosoyama A."/>
            <person name="Uohara A."/>
            <person name="Ohji S."/>
            <person name="Ichikawa N."/>
        </authorList>
    </citation>
    <scope>NUCLEOTIDE SEQUENCE [LARGE SCALE GENOMIC DNA]</scope>
    <source>
        <strain evidence="1 2">NBRC 103581</strain>
    </source>
</reference>
<accession>A0A511B578</accession>
<evidence type="ECO:0000313" key="1">
    <source>
        <dbReference type="EMBL" id="GEK94741.1"/>
    </source>
</evidence>
<comment type="caution">
    <text evidence="1">The sequence shown here is derived from an EMBL/GenBank/DDBJ whole genome shotgun (WGS) entry which is preliminary data.</text>
</comment>
<protein>
    <submittedName>
        <fullName evidence="1">Uncharacterized protein</fullName>
    </submittedName>
</protein>
<keyword evidence="2" id="KW-1185">Reference proteome</keyword>
<sequence>MSQNGAGGVNAKGKNNPDSEMYLREFRLIKYDETACHDELIEPLWGIVRNK</sequence>
<dbReference type="EMBL" id="BJUZ01000005">
    <property type="protein sequence ID" value="GEK94741.1"/>
    <property type="molecule type" value="Genomic_DNA"/>
</dbReference>
<evidence type="ECO:0000313" key="2">
    <source>
        <dbReference type="Proteomes" id="UP000321230"/>
    </source>
</evidence>
<dbReference type="Proteomes" id="UP000321230">
    <property type="component" value="Unassembled WGS sequence"/>
</dbReference>